<evidence type="ECO:0000313" key="2">
    <source>
        <dbReference type="EMBL" id="RSK42167.1"/>
    </source>
</evidence>
<dbReference type="CDD" id="cd04301">
    <property type="entry name" value="NAT_SF"/>
    <property type="match status" value="1"/>
</dbReference>
<feature type="domain" description="N-acetyltransferase" evidence="1">
    <location>
        <begin position="25"/>
        <end position="111"/>
    </location>
</feature>
<dbReference type="InterPro" id="IPR031165">
    <property type="entry name" value="GNAT_YJDJ"/>
</dbReference>
<dbReference type="Gene3D" id="3.40.630.30">
    <property type="match status" value="1"/>
</dbReference>
<evidence type="ECO:0000313" key="3">
    <source>
        <dbReference type="Proteomes" id="UP000270291"/>
    </source>
</evidence>
<dbReference type="AlphaFoldDB" id="A0A3R9MW25"/>
<sequence>MAVPGTLCRPIRSIFSSLTMATQVAHHIKDHEFILEQDGQAAELAYSLPAADIIDFTHTFVDEPLRGKGLGEELAKAGLAYARQQKFRVRTSCAFMRDFVQKNPRYQSLLDDTTG</sequence>
<protein>
    <submittedName>
        <fullName evidence="2">N-acetyltransferase</fullName>
    </submittedName>
</protein>
<organism evidence="2 3">
    <name type="scientific">Hymenobacter perfusus</name>
    <dbReference type="NCBI Taxonomy" id="1236770"/>
    <lineage>
        <taxon>Bacteria</taxon>
        <taxon>Pseudomonadati</taxon>
        <taxon>Bacteroidota</taxon>
        <taxon>Cytophagia</taxon>
        <taxon>Cytophagales</taxon>
        <taxon>Hymenobacteraceae</taxon>
        <taxon>Hymenobacter</taxon>
    </lineage>
</organism>
<dbReference type="GO" id="GO:0016740">
    <property type="term" value="F:transferase activity"/>
    <property type="evidence" value="ECO:0007669"/>
    <property type="project" value="UniProtKB-KW"/>
</dbReference>
<keyword evidence="3" id="KW-1185">Reference proteome</keyword>
<dbReference type="PROSITE" id="PS51729">
    <property type="entry name" value="GNAT_YJDJ"/>
    <property type="match status" value="1"/>
</dbReference>
<dbReference type="Proteomes" id="UP000270291">
    <property type="component" value="Unassembled WGS sequence"/>
</dbReference>
<dbReference type="Pfam" id="PF14542">
    <property type="entry name" value="Acetyltransf_CG"/>
    <property type="match status" value="1"/>
</dbReference>
<accession>A0A3R9MW25</accession>
<dbReference type="InterPro" id="IPR045057">
    <property type="entry name" value="Gcn5-rel_NAT"/>
</dbReference>
<gene>
    <name evidence="2" type="ORF">EI293_14655</name>
</gene>
<dbReference type="PANTHER" id="PTHR31435">
    <property type="entry name" value="PROTEIN NATD1"/>
    <property type="match status" value="1"/>
</dbReference>
<proteinExistence type="predicted"/>
<keyword evidence="2" id="KW-0808">Transferase</keyword>
<dbReference type="PANTHER" id="PTHR31435:SF9">
    <property type="entry name" value="PROTEIN NATD1"/>
    <property type="match status" value="1"/>
</dbReference>
<dbReference type="OrthoDB" id="9793389at2"/>
<dbReference type="EMBL" id="RWIU01000005">
    <property type="protein sequence ID" value="RSK42167.1"/>
    <property type="molecule type" value="Genomic_DNA"/>
</dbReference>
<dbReference type="SUPFAM" id="SSF55729">
    <property type="entry name" value="Acyl-CoA N-acyltransferases (Nat)"/>
    <property type="match status" value="1"/>
</dbReference>
<dbReference type="InterPro" id="IPR016181">
    <property type="entry name" value="Acyl_CoA_acyltransferase"/>
</dbReference>
<reference evidence="2 3" key="1">
    <citation type="submission" date="2018-12" db="EMBL/GenBank/DDBJ databases">
        <authorList>
            <person name="Feng G."/>
            <person name="Zhu H."/>
        </authorList>
    </citation>
    <scope>NUCLEOTIDE SEQUENCE [LARGE SCALE GENOMIC DNA]</scope>
    <source>
        <strain evidence="2 3">LMG 26000</strain>
    </source>
</reference>
<name>A0A3R9MW25_9BACT</name>
<evidence type="ECO:0000259" key="1">
    <source>
        <dbReference type="PROSITE" id="PS51729"/>
    </source>
</evidence>
<comment type="caution">
    <text evidence="2">The sequence shown here is derived from an EMBL/GenBank/DDBJ whole genome shotgun (WGS) entry which is preliminary data.</text>
</comment>